<dbReference type="PROSITE" id="PS50042">
    <property type="entry name" value="CNMP_BINDING_3"/>
    <property type="match status" value="1"/>
</dbReference>
<dbReference type="PANTHER" id="PTHR24567">
    <property type="entry name" value="CRP FAMILY TRANSCRIPTIONAL REGULATORY PROTEIN"/>
    <property type="match status" value="1"/>
</dbReference>
<dbReference type="InterPro" id="IPR018488">
    <property type="entry name" value="cNMP-bd_CS"/>
</dbReference>
<dbReference type="PROSITE" id="PS00889">
    <property type="entry name" value="CNMP_BINDING_2"/>
    <property type="match status" value="1"/>
</dbReference>
<feature type="domain" description="Cyclic nucleotide-binding" evidence="1">
    <location>
        <begin position="13"/>
        <end position="110"/>
    </location>
</feature>
<name>A0ABT9NR44_9ACTN</name>
<evidence type="ECO:0000313" key="2">
    <source>
        <dbReference type="EMBL" id="MDP9822737.1"/>
    </source>
</evidence>
<dbReference type="InterPro" id="IPR018490">
    <property type="entry name" value="cNMP-bd_dom_sf"/>
</dbReference>
<gene>
    <name evidence="2" type="ORF">J2S59_002546</name>
</gene>
<dbReference type="PANTHER" id="PTHR24567:SF74">
    <property type="entry name" value="HTH-TYPE TRANSCRIPTIONAL REGULATOR ARCR"/>
    <property type="match status" value="1"/>
</dbReference>
<evidence type="ECO:0000313" key="3">
    <source>
        <dbReference type="Proteomes" id="UP001240447"/>
    </source>
</evidence>
<reference evidence="2 3" key="1">
    <citation type="submission" date="2023-07" db="EMBL/GenBank/DDBJ databases">
        <title>Sequencing the genomes of 1000 actinobacteria strains.</title>
        <authorList>
            <person name="Klenk H.-P."/>
        </authorList>
    </citation>
    <scope>NUCLEOTIDE SEQUENCE [LARGE SCALE GENOMIC DNA]</scope>
    <source>
        <strain evidence="2 3">GD13</strain>
    </source>
</reference>
<proteinExistence type="predicted"/>
<comment type="caution">
    <text evidence="2">The sequence shown here is derived from an EMBL/GenBank/DDBJ whole genome shotgun (WGS) entry which is preliminary data.</text>
</comment>
<dbReference type="SMART" id="SM00100">
    <property type="entry name" value="cNMP"/>
    <property type="match status" value="1"/>
</dbReference>
<dbReference type="Pfam" id="PF00027">
    <property type="entry name" value="cNMP_binding"/>
    <property type="match status" value="1"/>
</dbReference>
<dbReference type="InterPro" id="IPR014710">
    <property type="entry name" value="RmlC-like_jellyroll"/>
</dbReference>
<evidence type="ECO:0000259" key="1">
    <source>
        <dbReference type="PROSITE" id="PS50042"/>
    </source>
</evidence>
<organism evidence="2 3">
    <name type="scientific">Nocardioides massiliensis</name>
    <dbReference type="NCBI Taxonomy" id="1325935"/>
    <lineage>
        <taxon>Bacteria</taxon>
        <taxon>Bacillati</taxon>
        <taxon>Actinomycetota</taxon>
        <taxon>Actinomycetes</taxon>
        <taxon>Propionibacteriales</taxon>
        <taxon>Nocardioidaceae</taxon>
        <taxon>Nocardioides</taxon>
    </lineage>
</organism>
<keyword evidence="3" id="KW-1185">Reference proteome</keyword>
<dbReference type="SUPFAM" id="SSF51206">
    <property type="entry name" value="cAMP-binding domain-like"/>
    <property type="match status" value="1"/>
</dbReference>
<dbReference type="EMBL" id="JAUSQM010000001">
    <property type="protein sequence ID" value="MDP9822737.1"/>
    <property type="molecule type" value="Genomic_DNA"/>
</dbReference>
<protein>
    <submittedName>
        <fullName evidence="2">CRP-like cAMP-binding protein</fullName>
    </submittedName>
</protein>
<dbReference type="RefSeq" id="WP_068118020.1">
    <property type="nucleotide sequence ID" value="NZ_CCXJ01000115.1"/>
</dbReference>
<dbReference type="Proteomes" id="UP001240447">
    <property type="component" value="Unassembled WGS sequence"/>
</dbReference>
<dbReference type="InterPro" id="IPR000595">
    <property type="entry name" value="cNMP-bd_dom"/>
</dbReference>
<sequence length="133" mass="14174">MSQDIAQLKAVSIFEGLSDADVKRIAAGGTQTTVPANWSLMSEKTPADKAYIVLEGELSVRRNGTEIARLGAGDVIGEMGIVEQKLRTASVVSTTPLTVIHFTRDNIDRLCTEVPAFAAALKVAADARRDSTD</sequence>
<accession>A0ABT9NR44</accession>
<dbReference type="CDD" id="cd00038">
    <property type="entry name" value="CAP_ED"/>
    <property type="match status" value="1"/>
</dbReference>
<dbReference type="InterPro" id="IPR050397">
    <property type="entry name" value="Env_Response_Regulators"/>
</dbReference>
<dbReference type="Gene3D" id="2.60.120.10">
    <property type="entry name" value="Jelly Rolls"/>
    <property type="match status" value="1"/>
</dbReference>